<protein>
    <submittedName>
        <fullName evidence="1">13624_t:CDS:1</fullName>
    </submittedName>
</protein>
<dbReference type="EMBL" id="CAMKVN010010294">
    <property type="protein sequence ID" value="CAI2193990.1"/>
    <property type="molecule type" value="Genomic_DNA"/>
</dbReference>
<keyword evidence="2" id="KW-1185">Reference proteome</keyword>
<reference evidence="1" key="1">
    <citation type="submission" date="2022-08" db="EMBL/GenBank/DDBJ databases">
        <authorList>
            <person name="Kallberg Y."/>
            <person name="Tangrot J."/>
            <person name="Rosling A."/>
        </authorList>
    </citation>
    <scope>NUCLEOTIDE SEQUENCE</scope>
    <source>
        <strain evidence="1">Wild A</strain>
    </source>
</reference>
<dbReference type="OrthoDB" id="2422354at2759"/>
<comment type="caution">
    <text evidence="1">The sequence shown here is derived from an EMBL/GenBank/DDBJ whole genome shotgun (WGS) entry which is preliminary data.</text>
</comment>
<organism evidence="1 2">
    <name type="scientific">Funneliformis geosporum</name>
    <dbReference type="NCBI Taxonomy" id="1117311"/>
    <lineage>
        <taxon>Eukaryota</taxon>
        <taxon>Fungi</taxon>
        <taxon>Fungi incertae sedis</taxon>
        <taxon>Mucoromycota</taxon>
        <taxon>Glomeromycotina</taxon>
        <taxon>Glomeromycetes</taxon>
        <taxon>Glomerales</taxon>
        <taxon>Glomeraceae</taxon>
        <taxon>Funneliformis</taxon>
    </lineage>
</organism>
<evidence type="ECO:0000313" key="2">
    <source>
        <dbReference type="Proteomes" id="UP001153678"/>
    </source>
</evidence>
<name>A0A9W4WXK5_9GLOM</name>
<gene>
    <name evidence="1" type="ORF">FWILDA_LOCUS16353</name>
</gene>
<evidence type="ECO:0000313" key="1">
    <source>
        <dbReference type="EMBL" id="CAI2193990.1"/>
    </source>
</evidence>
<accession>A0A9W4WXK5</accession>
<proteinExistence type="predicted"/>
<dbReference type="Proteomes" id="UP001153678">
    <property type="component" value="Unassembled WGS sequence"/>
</dbReference>
<feature type="non-terminal residue" evidence="1">
    <location>
        <position position="1"/>
    </location>
</feature>
<sequence>KFPFLRKNKSDIVNVNPINLILAKHGITSNKLRKIGADHASRIYGGRNDSHYQYLRKLACRQVVGHHKSVESYGVMNDLLLVIVRKYF</sequence>
<dbReference type="AlphaFoldDB" id="A0A9W4WXK5"/>